<name>A0A5A5TBX5_9CHLR</name>
<evidence type="ECO:0000313" key="1">
    <source>
        <dbReference type="EMBL" id="GCF08434.1"/>
    </source>
</evidence>
<evidence type="ECO:0000313" key="2">
    <source>
        <dbReference type="Proteomes" id="UP000322530"/>
    </source>
</evidence>
<proteinExistence type="predicted"/>
<dbReference type="RefSeq" id="WP_149401423.1">
    <property type="nucleotide sequence ID" value="NZ_BIXY01000024.1"/>
</dbReference>
<sequence>MAKHYAASIGQAFQYKYSSTETCLGGVALANYQDQIYMAWTGRDHHLNLMASRDGGKTFDTHSKMILPERSYNRPTLAVYQHQLFLSWIDINGHICLMHTNSDGTIFHKLTKYISHETTYSVFFAAFSAMRSENYAGPILAVCNQQLVVAWTGQDQHLNLMRSLDGGHSFDSSTKYTSPESSYSSIERARTLNSPRPGRVIKSYHPGPGLAVYNEHLFMTWISQERLLNLMCATDNSISFESSTKTTIRGQSSHTTPALAIHRGQVILAWSGSNDWNPTLNLLLCPAETPDFNHPGQHIIFNDTSDQAPALLSYHDKIIIAWSGIVNHQINLAAYAC</sequence>
<keyword evidence="2" id="KW-1185">Reference proteome</keyword>
<organism evidence="1 2">
    <name type="scientific">Dictyobacter arantiisoli</name>
    <dbReference type="NCBI Taxonomy" id="2014874"/>
    <lineage>
        <taxon>Bacteria</taxon>
        <taxon>Bacillati</taxon>
        <taxon>Chloroflexota</taxon>
        <taxon>Ktedonobacteria</taxon>
        <taxon>Ktedonobacterales</taxon>
        <taxon>Dictyobacteraceae</taxon>
        <taxon>Dictyobacter</taxon>
    </lineage>
</organism>
<dbReference type="Proteomes" id="UP000322530">
    <property type="component" value="Unassembled WGS sequence"/>
</dbReference>
<evidence type="ECO:0008006" key="3">
    <source>
        <dbReference type="Google" id="ProtNLM"/>
    </source>
</evidence>
<reference evidence="1 2" key="1">
    <citation type="submission" date="2019-01" db="EMBL/GenBank/DDBJ databases">
        <title>Draft genome sequence of Dictyobacter sp. Uno17.</title>
        <authorList>
            <person name="Wang C.M."/>
            <person name="Zheng Y."/>
            <person name="Sakai Y."/>
            <person name="Abe K."/>
            <person name="Yokota A."/>
            <person name="Yabe S."/>
        </authorList>
    </citation>
    <scope>NUCLEOTIDE SEQUENCE [LARGE SCALE GENOMIC DNA]</scope>
    <source>
        <strain evidence="1 2">Uno17</strain>
    </source>
</reference>
<dbReference type="AlphaFoldDB" id="A0A5A5TBX5"/>
<accession>A0A5A5TBX5</accession>
<dbReference type="InterPro" id="IPR036278">
    <property type="entry name" value="Sialidase_sf"/>
</dbReference>
<gene>
    <name evidence="1" type="ORF">KDI_19980</name>
</gene>
<comment type="caution">
    <text evidence="1">The sequence shown here is derived from an EMBL/GenBank/DDBJ whole genome shotgun (WGS) entry which is preliminary data.</text>
</comment>
<dbReference type="EMBL" id="BIXY01000024">
    <property type="protein sequence ID" value="GCF08434.1"/>
    <property type="molecule type" value="Genomic_DNA"/>
</dbReference>
<dbReference type="SUPFAM" id="SSF50939">
    <property type="entry name" value="Sialidases"/>
    <property type="match status" value="1"/>
</dbReference>
<protein>
    <recommendedName>
        <fullName evidence="3">Sialidase domain-containing protein</fullName>
    </recommendedName>
</protein>
<dbReference type="OrthoDB" id="135439at2"/>